<dbReference type="EMBL" id="FNFY01000021">
    <property type="protein sequence ID" value="SDL08639.1"/>
    <property type="molecule type" value="Genomic_DNA"/>
</dbReference>
<gene>
    <name evidence="1" type="ORF">SAMN05216216_1211</name>
</gene>
<reference evidence="2" key="1">
    <citation type="submission" date="2016-10" db="EMBL/GenBank/DDBJ databases">
        <authorList>
            <person name="Varghese N."/>
            <person name="Submissions S."/>
        </authorList>
    </citation>
    <scope>NUCLEOTIDE SEQUENCE [LARGE SCALE GENOMIC DNA]</scope>
    <source>
        <strain evidence="2">CGMCC 1.8895</strain>
    </source>
</reference>
<proteinExistence type="predicted"/>
<keyword evidence="2" id="KW-1185">Reference proteome</keyword>
<protein>
    <submittedName>
        <fullName evidence="1">Uncharacterized protein</fullName>
    </submittedName>
</protein>
<evidence type="ECO:0000313" key="2">
    <source>
        <dbReference type="Proteomes" id="UP000199008"/>
    </source>
</evidence>
<accession>A0A1G9H6Y7</accession>
<feature type="non-terminal residue" evidence="1">
    <location>
        <position position="31"/>
    </location>
</feature>
<evidence type="ECO:0000313" key="1">
    <source>
        <dbReference type="EMBL" id="SDL08639.1"/>
    </source>
</evidence>
<dbReference type="Proteomes" id="UP000199008">
    <property type="component" value="Unassembled WGS sequence"/>
</dbReference>
<name>A0A1G9H6Y7_9BACL</name>
<dbReference type="AlphaFoldDB" id="A0A1G9H6Y7"/>
<organism evidence="1 2">
    <name type="scientific">Lacicoccus qingdaonensis</name>
    <dbReference type="NCBI Taxonomy" id="576118"/>
    <lineage>
        <taxon>Bacteria</taxon>
        <taxon>Bacillati</taxon>
        <taxon>Bacillota</taxon>
        <taxon>Bacilli</taxon>
        <taxon>Bacillales</taxon>
        <taxon>Salinicoccaceae</taxon>
        <taxon>Lacicoccus</taxon>
    </lineage>
</organism>
<sequence>MDSLKSIIYPKQYIFYEDDGRKIYKTINEVE</sequence>
<dbReference type="STRING" id="576118.SAMN05216216_1211"/>